<keyword evidence="2" id="KW-0812">Transmembrane</keyword>
<protein>
    <submittedName>
        <fullName evidence="3">Uncharacterized protein</fullName>
    </submittedName>
</protein>
<keyword evidence="4" id="KW-1185">Reference proteome</keyword>
<dbReference type="EMBL" id="BLLK01000022">
    <property type="protein sequence ID" value="GFH46765.1"/>
    <property type="molecule type" value="Genomic_DNA"/>
</dbReference>
<evidence type="ECO:0000313" key="4">
    <source>
        <dbReference type="Proteomes" id="UP001054902"/>
    </source>
</evidence>
<gene>
    <name evidence="3" type="ORF">CTEN210_03239</name>
</gene>
<evidence type="ECO:0000256" key="2">
    <source>
        <dbReference type="SAM" id="Phobius"/>
    </source>
</evidence>
<sequence>MQGVNGDNEQKENKERRKRKPIVSRGRPSNVGWKDNKLDILTEWATNDESNRVIVCEYEPDGWWLWRQWRGTALSITYVPVIITILMTIALDRSVHYFSDTNWPLLAVPPENDPMIQQLSGLKTLWEYQLTLCTFILAFFTSQAYTHWKSVYFCTRALQGRINDVCMLLTMSAKRSSNEEGSFTGYDEEAEKLVEDCVRLIRLSHTFFWAATPTQSNGVGDAGVDGETPDHRFYDTELTEIGPVLLSPYGLRGLEQANELTREEVASLLHSGLPPSQYPYMLLEWVGLYGLEGLRSGLLHGGPGVEDQLMKRVTDIRAEYFSIGDFAAGRMPLAYVQLVQVLVDSLVWLSPFSLYSKLGSLSIPLVGLLTLFFKGLMELSKSFLDPFGNEGFPGQNIRVDVLVSELNFGAQSRWYQAANHLPVRNPVRNSQGIDGN</sequence>
<evidence type="ECO:0000256" key="1">
    <source>
        <dbReference type="SAM" id="MobiDB-lite"/>
    </source>
</evidence>
<evidence type="ECO:0000313" key="3">
    <source>
        <dbReference type="EMBL" id="GFH46765.1"/>
    </source>
</evidence>
<dbReference type="AlphaFoldDB" id="A0AAD3CKG8"/>
<reference evidence="3 4" key="1">
    <citation type="journal article" date="2021" name="Sci. Rep.">
        <title>The genome of the diatom Chaetoceros tenuissimus carries an ancient integrated fragment of an extant virus.</title>
        <authorList>
            <person name="Hongo Y."/>
            <person name="Kimura K."/>
            <person name="Takaki Y."/>
            <person name="Yoshida Y."/>
            <person name="Baba S."/>
            <person name="Kobayashi G."/>
            <person name="Nagasaki K."/>
            <person name="Hano T."/>
            <person name="Tomaru Y."/>
        </authorList>
    </citation>
    <scope>NUCLEOTIDE SEQUENCE [LARGE SCALE GENOMIC DNA]</scope>
    <source>
        <strain evidence="3 4">NIES-3715</strain>
    </source>
</reference>
<proteinExistence type="predicted"/>
<accession>A0AAD3CKG8</accession>
<dbReference type="GO" id="GO:0005254">
    <property type="term" value="F:chloride channel activity"/>
    <property type="evidence" value="ECO:0007669"/>
    <property type="project" value="InterPro"/>
</dbReference>
<dbReference type="Proteomes" id="UP001054902">
    <property type="component" value="Unassembled WGS sequence"/>
</dbReference>
<comment type="caution">
    <text evidence="3">The sequence shown here is derived from an EMBL/GenBank/DDBJ whole genome shotgun (WGS) entry which is preliminary data.</text>
</comment>
<keyword evidence="2" id="KW-1133">Transmembrane helix</keyword>
<keyword evidence="2" id="KW-0472">Membrane</keyword>
<organism evidence="3 4">
    <name type="scientific">Chaetoceros tenuissimus</name>
    <dbReference type="NCBI Taxonomy" id="426638"/>
    <lineage>
        <taxon>Eukaryota</taxon>
        <taxon>Sar</taxon>
        <taxon>Stramenopiles</taxon>
        <taxon>Ochrophyta</taxon>
        <taxon>Bacillariophyta</taxon>
        <taxon>Coscinodiscophyceae</taxon>
        <taxon>Chaetocerotophycidae</taxon>
        <taxon>Chaetocerotales</taxon>
        <taxon>Chaetocerotaceae</taxon>
        <taxon>Chaetoceros</taxon>
    </lineage>
</organism>
<name>A0AAD3CKG8_9STRA</name>
<feature type="transmembrane region" description="Helical" evidence="2">
    <location>
        <begin position="73"/>
        <end position="91"/>
    </location>
</feature>
<feature type="region of interest" description="Disordered" evidence="1">
    <location>
        <begin position="1"/>
        <end position="29"/>
    </location>
</feature>